<keyword evidence="1" id="KW-0233">DNA recombination</keyword>
<evidence type="ECO:0000256" key="1">
    <source>
        <dbReference type="RuleBase" id="RU363044"/>
    </source>
</evidence>
<dbReference type="OrthoDB" id="432234at2759"/>
<dbReference type="InterPro" id="IPR027417">
    <property type="entry name" value="P-loop_NTPase"/>
</dbReference>
<protein>
    <recommendedName>
        <fullName evidence="1">ATP-dependent DNA helicase</fullName>
        <ecNumber evidence="1">5.6.2.3</ecNumber>
    </recommendedName>
</protein>
<dbReference type="InterPro" id="IPR051055">
    <property type="entry name" value="PIF1_helicase"/>
</dbReference>
<keyword evidence="1" id="KW-0547">Nucleotide-binding</keyword>
<reference evidence="4 5" key="1">
    <citation type="submission" date="2014-09" db="EMBL/GenBank/DDBJ databases">
        <authorList>
            <person name="Ellenberger Sabrina"/>
        </authorList>
    </citation>
    <scope>NUCLEOTIDE SEQUENCE [LARGE SCALE GENOMIC DNA]</scope>
    <source>
        <strain evidence="4 5">CBS 412.66</strain>
    </source>
</reference>
<keyword evidence="1" id="KW-0234">DNA repair</keyword>
<dbReference type="GO" id="GO:0006310">
    <property type="term" value="P:DNA recombination"/>
    <property type="evidence" value="ECO:0007669"/>
    <property type="project" value="UniProtKB-KW"/>
</dbReference>
<dbReference type="EMBL" id="LN718724">
    <property type="protein sequence ID" value="CEP06805.1"/>
    <property type="molecule type" value="Genomic_DNA"/>
</dbReference>
<dbReference type="EC" id="5.6.2.3" evidence="1"/>
<evidence type="ECO:0000259" key="3">
    <source>
        <dbReference type="Pfam" id="PF21530"/>
    </source>
</evidence>
<proteinExistence type="inferred from homology"/>
<accession>A0A0B7MU50</accession>
<dbReference type="GO" id="GO:0043139">
    <property type="term" value="F:5'-3' DNA helicase activity"/>
    <property type="evidence" value="ECO:0007669"/>
    <property type="project" value="UniProtKB-EC"/>
</dbReference>
<organism evidence="4 5">
    <name type="scientific">Parasitella parasitica</name>
    <dbReference type="NCBI Taxonomy" id="35722"/>
    <lineage>
        <taxon>Eukaryota</taxon>
        <taxon>Fungi</taxon>
        <taxon>Fungi incertae sedis</taxon>
        <taxon>Mucoromycota</taxon>
        <taxon>Mucoromycotina</taxon>
        <taxon>Mucoromycetes</taxon>
        <taxon>Mucorales</taxon>
        <taxon>Mucorineae</taxon>
        <taxon>Mucoraceae</taxon>
        <taxon>Parasitella</taxon>
    </lineage>
</organism>
<dbReference type="GO" id="GO:0000723">
    <property type="term" value="P:telomere maintenance"/>
    <property type="evidence" value="ECO:0007669"/>
    <property type="project" value="InterPro"/>
</dbReference>
<gene>
    <name evidence="4" type="primary">PARPA_00049.1 scaffold 197</name>
</gene>
<name>A0A0B7MU50_9FUNG</name>
<keyword evidence="5" id="KW-1185">Reference proteome</keyword>
<dbReference type="Proteomes" id="UP000054107">
    <property type="component" value="Unassembled WGS sequence"/>
</dbReference>
<dbReference type="InterPro" id="IPR049163">
    <property type="entry name" value="Pif1-like_2B_dom"/>
</dbReference>
<comment type="catalytic activity">
    <reaction evidence="1">
        <text>ATP + H2O = ADP + phosphate + H(+)</text>
        <dbReference type="Rhea" id="RHEA:13065"/>
        <dbReference type="ChEBI" id="CHEBI:15377"/>
        <dbReference type="ChEBI" id="CHEBI:15378"/>
        <dbReference type="ChEBI" id="CHEBI:30616"/>
        <dbReference type="ChEBI" id="CHEBI:43474"/>
        <dbReference type="ChEBI" id="CHEBI:456216"/>
        <dbReference type="EC" id="5.6.2.3"/>
    </reaction>
</comment>
<dbReference type="Pfam" id="PF21530">
    <property type="entry name" value="Pif1_2B_dom"/>
    <property type="match status" value="1"/>
</dbReference>
<sequence>MTKSDMHIELEYDQETSKQYFSGRKIGIVQAIYDLLGFHWHQKSIGMIYVDTTLPEVLQRRGLKQIQTIRNLPQGSEDIYTRTHVEKYLDRNPQVADLTIEEYYRAYKIVKYEQEDDDASADRANDVPNVYSGTLYRGGYNKRDVSTDYIAEFGHVCRVIARQDEYSISKTNKIPHIVLDVPSFDFDDDRGDMTWKQLFYELLAQGVFEGKLSEEFVESLRSQKNALQLEEELQKGETYNTLFDLEQALEHASTEQRQIFEQIVANPTSVYFFHGGAGVGKSFLLKMIDSYLKERDFVVQKLAPTGVAATNHAGCKQIAFLVDEVSMVSKKLLDECSEQLMLATRMDEPFGGILTIMFGDFGQLLPRTIKSRTRSEEVIPDGTLKLVTTNAEIDTTNINELRKYPGYIKVYAALDTHGTIYSKTSLTETNLADILVLKLNAPVMLLENLDVSNGWNNGTLATVFELGVNYIKIKRILDGAVVTVRPIQRYVYKTSHGRRQFPLLLAFASTIHKVQSLTLDKVAVCLDKTFRSHGQLYVVVQD</sequence>
<feature type="domain" description="DNA helicase Pif1-like 2B" evidence="3">
    <location>
        <begin position="434"/>
        <end position="466"/>
    </location>
</feature>
<dbReference type="SUPFAM" id="SSF52540">
    <property type="entry name" value="P-loop containing nucleoside triphosphate hydrolases"/>
    <property type="match status" value="2"/>
</dbReference>
<dbReference type="PANTHER" id="PTHR47642:SF7">
    <property type="entry name" value="ATP-DEPENDENT DNA HELICASE PIF1"/>
    <property type="match status" value="1"/>
</dbReference>
<evidence type="ECO:0000313" key="4">
    <source>
        <dbReference type="EMBL" id="CEP06805.1"/>
    </source>
</evidence>
<feature type="domain" description="DNA helicase Pif1-like DEAD-box helicase" evidence="2">
    <location>
        <begin position="319"/>
        <end position="372"/>
    </location>
</feature>
<comment type="similarity">
    <text evidence="1">Belongs to the helicase family.</text>
</comment>
<keyword evidence="1" id="KW-0067">ATP-binding</keyword>
<keyword evidence="1" id="KW-0378">Hydrolase</keyword>
<dbReference type="GO" id="GO:0016887">
    <property type="term" value="F:ATP hydrolysis activity"/>
    <property type="evidence" value="ECO:0007669"/>
    <property type="project" value="RHEA"/>
</dbReference>
<keyword evidence="1" id="KW-0347">Helicase</keyword>
<dbReference type="AlphaFoldDB" id="A0A0B7MU50"/>
<dbReference type="GO" id="GO:0006281">
    <property type="term" value="P:DNA repair"/>
    <property type="evidence" value="ECO:0007669"/>
    <property type="project" value="UniProtKB-KW"/>
</dbReference>
<dbReference type="Gene3D" id="3.40.50.300">
    <property type="entry name" value="P-loop containing nucleotide triphosphate hydrolases"/>
    <property type="match status" value="1"/>
</dbReference>
<keyword evidence="1" id="KW-0227">DNA damage</keyword>
<dbReference type="PANTHER" id="PTHR47642">
    <property type="entry name" value="ATP-DEPENDENT DNA HELICASE"/>
    <property type="match status" value="1"/>
</dbReference>
<feature type="domain" description="DNA helicase Pif1-like DEAD-box helicase" evidence="2">
    <location>
        <begin position="253"/>
        <end position="312"/>
    </location>
</feature>
<dbReference type="GO" id="GO:0005524">
    <property type="term" value="F:ATP binding"/>
    <property type="evidence" value="ECO:0007669"/>
    <property type="project" value="UniProtKB-KW"/>
</dbReference>
<evidence type="ECO:0000313" key="5">
    <source>
        <dbReference type="Proteomes" id="UP000054107"/>
    </source>
</evidence>
<dbReference type="Pfam" id="PF05970">
    <property type="entry name" value="PIF1"/>
    <property type="match status" value="2"/>
</dbReference>
<evidence type="ECO:0000259" key="2">
    <source>
        <dbReference type="Pfam" id="PF05970"/>
    </source>
</evidence>
<dbReference type="STRING" id="35722.A0A0B7MU50"/>
<comment type="cofactor">
    <cofactor evidence="1">
        <name>Mg(2+)</name>
        <dbReference type="ChEBI" id="CHEBI:18420"/>
    </cofactor>
</comment>
<dbReference type="InterPro" id="IPR010285">
    <property type="entry name" value="DNA_helicase_pif1-like_DEAD"/>
</dbReference>